<protein>
    <submittedName>
        <fullName evidence="1">Uncharacterized protein</fullName>
    </submittedName>
</protein>
<dbReference type="HOGENOM" id="CLU_3000662_0_0_1"/>
<evidence type="ECO:0000313" key="1">
    <source>
        <dbReference type="EMBL" id="EAR96031.1"/>
    </source>
</evidence>
<dbReference type="Proteomes" id="UP000009168">
    <property type="component" value="Unassembled WGS sequence"/>
</dbReference>
<proteinExistence type="predicted"/>
<dbReference type="KEGG" id="tet:TTHERM_00126960"/>
<dbReference type="RefSeq" id="XP_001016276.1">
    <property type="nucleotide sequence ID" value="XM_001016276.1"/>
</dbReference>
<reference evidence="2" key="1">
    <citation type="journal article" date="2006" name="PLoS Biol.">
        <title>Macronuclear genome sequence of the ciliate Tetrahymena thermophila, a model eukaryote.</title>
        <authorList>
            <person name="Eisen J.A."/>
            <person name="Coyne R.S."/>
            <person name="Wu M."/>
            <person name="Wu D."/>
            <person name="Thiagarajan M."/>
            <person name="Wortman J.R."/>
            <person name="Badger J.H."/>
            <person name="Ren Q."/>
            <person name="Amedeo P."/>
            <person name="Jones K.M."/>
            <person name="Tallon L.J."/>
            <person name="Delcher A.L."/>
            <person name="Salzberg S.L."/>
            <person name="Silva J.C."/>
            <person name="Haas B.J."/>
            <person name="Majoros W.H."/>
            <person name="Farzad M."/>
            <person name="Carlton J.M."/>
            <person name="Smith R.K. Jr."/>
            <person name="Garg J."/>
            <person name="Pearlman R.E."/>
            <person name="Karrer K.M."/>
            <person name="Sun L."/>
            <person name="Manning G."/>
            <person name="Elde N.C."/>
            <person name="Turkewitz A.P."/>
            <person name="Asai D.J."/>
            <person name="Wilkes D.E."/>
            <person name="Wang Y."/>
            <person name="Cai H."/>
            <person name="Collins K."/>
            <person name="Stewart B.A."/>
            <person name="Lee S.R."/>
            <person name="Wilamowska K."/>
            <person name="Weinberg Z."/>
            <person name="Ruzzo W.L."/>
            <person name="Wloga D."/>
            <person name="Gaertig J."/>
            <person name="Frankel J."/>
            <person name="Tsao C.-C."/>
            <person name="Gorovsky M.A."/>
            <person name="Keeling P.J."/>
            <person name="Waller R.F."/>
            <person name="Patron N.J."/>
            <person name="Cherry J.M."/>
            <person name="Stover N.A."/>
            <person name="Krieger C.J."/>
            <person name="del Toro C."/>
            <person name="Ryder H.F."/>
            <person name="Williamson S.C."/>
            <person name="Barbeau R.A."/>
            <person name="Hamilton E.P."/>
            <person name="Orias E."/>
        </authorList>
    </citation>
    <scope>NUCLEOTIDE SEQUENCE [LARGE SCALE GENOMIC DNA]</scope>
    <source>
        <strain evidence="2">SB210</strain>
    </source>
</reference>
<keyword evidence="2" id="KW-1185">Reference proteome</keyword>
<organism evidence="1 2">
    <name type="scientific">Tetrahymena thermophila (strain SB210)</name>
    <dbReference type="NCBI Taxonomy" id="312017"/>
    <lineage>
        <taxon>Eukaryota</taxon>
        <taxon>Sar</taxon>
        <taxon>Alveolata</taxon>
        <taxon>Ciliophora</taxon>
        <taxon>Intramacronucleata</taxon>
        <taxon>Oligohymenophorea</taxon>
        <taxon>Hymenostomatida</taxon>
        <taxon>Tetrahymenina</taxon>
        <taxon>Tetrahymenidae</taxon>
        <taxon>Tetrahymena</taxon>
    </lineage>
</organism>
<name>I7LUT9_TETTS</name>
<gene>
    <name evidence="1" type="ORF">TTHERM_00126960</name>
</gene>
<dbReference type="GeneID" id="7842638"/>
<accession>I7LUT9</accession>
<dbReference type="AlphaFoldDB" id="I7LUT9"/>
<evidence type="ECO:0000313" key="2">
    <source>
        <dbReference type="Proteomes" id="UP000009168"/>
    </source>
</evidence>
<dbReference type="InParanoid" id="I7LUT9"/>
<dbReference type="EMBL" id="GG662699">
    <property type="protein sequence ID" value="EAR96031.1"/>
    <property type="molecule type" value="Genomic_DNA"/>
</dbReference>
<sequence length="57" mass="6584">MAKYKEKGRSVRLSVCQFLRQLNGQFKFDISSALLDISHLLLKERISSSNQFLLIPD</sequence>